<dbReference type="STRING" id="645991.Sgly_2269"/>
<keyword evidence="3" id="KW-1185">Reference proteome</keyword>
<dbReference type="RefSeq" id="WP_013625423.1">
    <property type="nucleotide sequence ID" value="NC_015172.1"/>
</dbReference>
<sequence length="150" mass="17981">MENEYIYRLKPLLVPGVLFILLYPLVFGPLSFYFFLPEIYVKIFTGIYLFTFFSILILWLNGKGKRVIFKDNKLILSSPLRNVVLKPDNISKILFFWTKRQEEIVQIYSGQKRYFLSDLYFPYNELLTDLEDFISQNEIRNNLARHYEAV</sequence>
<evidence type="ECO:0000256" key="1">
    <source>
        <dbReference type="SAM" id="Phobius"/>
    </source>
</evidence>
<feature type="transmembrane region" description="Helical" evidence="1">
    <location>
        <begin position="39"/>
        <end position="60"/>
    </location>
</feature>
<dbReference type="KEGG" id="sgy:Sgly_2269"/>
<dbReference type="eggNOG" id="ENOG50341GS">
    <property type="taxonomic scope" value="Bacteria"/>
</dbReference>
<proteinExistence type="predicted"/>
<dbReference type="AlphaFoldDB" id="F0SUA8"/>
<evidence type="ECO:0000313" key="2">
    <source>
        <dbReference type="EMBL" id="ADY56558.1"/>
    </source>
</evidence>
<feature type="transmembrane region" description="Helical" evidence="1">
    <location>
        <begin position="12"/>
        <end position="33"/>
    </location>
</feature>
<organism evidence="2 3">
    <name type="scientific">Syntrophobotulus glycolicus (strain DSM 8271 / FlGlyR)</name>
    <dbReference type="NCBI Taxonomy" id="645991"/>
    <lineage>
        <taxon>Bacteria</taxon>
        <taxon>Bacillati</taxon>
        <taxon>Bacillota</taxon>
        <taxon>Clostridia</taxon>
        <taxon>Eubacteriales</taxon>
        <taxon>Desulfitobacteriaceae</taxon>
        <taxon>Syntrophobotulus</taxon>
    </lineage>
</organism>
<protein>
    <submittedName>
        <fullName evidence="2">Uncharacterized protein</fullName>
    </submittedName>
</protein>
<reference evidence="2 3" key="1">
    <citation type="journal article" date="2011" name="Stand. Genomic Sci.">
        <title>Complete genome sequence of Syntrophobotulus glycolicus type strain (FlGlyR).</title>
        <authorList>
            <person name="Han C."/>
            <person name="Mwirichia R."/>
            <person name="Chertkov O."/>
            <person name="Held B."/>
            <person name="Lapidus A."/>
            <person name="Nolan M."/>
            <person name="Lucas S."/>
            <person name="Hammon N."/>
            <person name="Deshpande S."/>
            <person name="Cheng J.F."/>
            <person name="Tapia R."/>
            <person name="Goodwin L."/>
            <person name="Pitluck S."/>
            <person name="Huntemann M."/>
            <person name="Liolios K."/>
            <person name="Ivanova N."/>
            <person name="Pagani I."/>
            <person name="Mavromatis K."/>
            <person name="Ovchinikova G."/>
            <person name="Pati A."/>
            <person name="Chen A."/>
            <person name="Palaniappan K."/>
            <person name="Land M."/>
            <person name="Hauser L."/>
            <person name="Brambilla E.M."/>
            <person name="Rohde M."/>
            <person name="Spring S."/>
            <person name="Sikorski J."/>
            <person name="Goker M."/>
            <person name="Woyke T."/>
            <person name="Bristow J."/>
            <person name="Eisen J.A."/>
            <person name="Markowitz V."/>
            <person name="Hugenholtz P."/>
            <person name="Kyrpides N.C."/>
            <person name="Klenk H.P."/>
            <person name="Detter J.C."/>
        </authorList>
    </citation>
    <scope>NUCLEOTIDE SEQUENCE [LARGE SCALE GENOMIC DNA]</scope>
    <source>
        <strain evidence="3">DSM 8271 / FlGlyR</strain>
    </source>
</reference>
<keyword evidence="1" id="KW-0472">Membrane</keyword>
<name>F0SUA8_SYNGF</name>
<gene>
    <name evidence="2" type="ordered locus">Sgly_2269</name>
</gene>
<accession>F0SUA8</accession>
<dbReference type="Proteomes" id="UP000007488">
    <property type="component" value="Chromosome"/>
</dbReference>
<keyword evidence="1" id="KW-1133">Transmembrane helix</keyword>
<reference evidence="3" key="2">
    <citation type="submission" date="2011-02" db="EMBL/GenBank/DDBJ databases">
        <title>The complete genome of Syntrophobotulus glycolicus DSM 8271.</title>
        <authorList>
            <person name="Lucas S."/>
            <person name="Copeland A."/>
            <person name="Lapidus A."/>
            <person name="Bruce D."/>
            <person name="Goodwin L."/>
            <person name="Pitluck S."/>
            <person name="Kyrpides N."/>
            <person name="Mavromatis K."/>
            <person name="Pagani I."/>
            <person name="Ivanova N."/>
            <person name="Mikhailova N."/>
            <person name="Chertkov O."/>
            <person name="Held B."/>
            <person name="Detter J.C."/>
            <person name="Tapia R."/>
            <person name="Han C."/>
            <person name="Land M."/>
            <person name="Hauser L."/>
            <person name="Markowitz V."/>
            <person name="Cheng J.-F."/>
            <person name="Hugenholtz P."/>
            <person name="Woyke T."/>
            <person name="Wu D."/>
            <person name="Spring S."/>
            <person name="Schroeder M."/>
            <person name="Brambilla E."/>
            <person name="Klenk H.-P."/>
            <person name="Eisen J.A."/>
        </authorList>
    </citation>
    <scope>NUCLEOTIDE SEQUENCE [LARGE SCALE GENOMIC DNA]</scope>
    <source>
        <strain evidence="3">DSM 8271 / FlGlyR</strain>
    </source>
</reference>
<evidence type="ECO:0000313" key="3">
    <source>
        <dbReference type="Proteomes" id="UP000007488"/>
    </source>
</evidence>
<keyword evidence="1" id="KW-0812">Transmembrane</keyword>
<dbReference type="EMBL" id="CP002547">
    <property type="protein sequence ID" value="ADY56558.1"/>
    <property type="molecule type" value="Genomic_DNA"/>
</dbReference>
<dbReference type="HOGENOM" id="CLU_1765058_0_0_9"/>